<feature type="transmembrane region" description="Helical" evidence="5">
    <location>
        <begin position="25"/>
        <end position="50"/>
    </location>
</feature>
<dbReference type="InterPro" id="IPR052788">
    <property type="entry name" value="RING-type_E3_ligase_ATL"/>
</dbReference>
<dbReference type="SMART" id="SM00184">
    <property type="entry name" value="RING"/>
    <property type="match status" value="1"/>
</dbReference>
<dbReference type="AlphaFoldDB" id="A0ABD0VM37"/>
<reference evidence="7 8" key="1">
    <citation type="journal article" date="2024" name="Plant Biotechnol. J.">
        <title>Dendrobium thyrsiflorum genome and its molecular insights into genes involved in important horticultural traits.</title>
        <authorList>
            <person name="Chen B."/>
            <person name="Wang J.Y."/>
            <person name="Zheng P.J."/>
            <person name="Li K.L."/>
            <person name="Liang Y.M."/>
            <person name="Chen X.F."/>
            <person name="Zhang C."/>
            <person name="Zhao X."/>
            <person name="He X."/>
            <person name="Zhang G.Q."/>
            <person name="Liu Z.J."/>
            <person name="Xu Q."/>
        </authorList>
    </citation>
    <scope>NUCLEOTIDE SEQUENCE [LARGE SCALE GENOMIC DNA]</scope>
    <source>
        <strain evidence="7">GZMU011</strain>
    </source>
</reference>
<dbReference type="PROSITE" id="PS50089">
    <property type="entry name" value="ZF_RING_2"/>
    <property type="match status" value="1"/>
</dbReference>
<dbReference type="PANTHER" id="PTHR45798:SF88">
    <property type="entry name" value="RING-H2 FINGER PROTEIN ATL61-RELATED"/>
    <property type="match status" value="1"/>
</dbReference>
<evidence type="ECO:0000259" key="6">
    <source>
        <dbReference type="PROSITE" id="PS50089"/>
    </source>
</evidence>
<keyword evidence="8" id="KW-1185">Reference proteome</keyword>
<dbReference type="Proteomes" id="UP001552299">
    <property type="component" value="Unassembled WGS sequence"/>
</dbReference>
<evidence type="ECO:0000256" key="3">
    <source>
        <dbReference type="ARBA" id="ARBA00022833"/>
    </source>
</evidence>
<dbReference type="GO" id="GO:0008270">
    <property type="term" value="F:zinc ion binding"/>
    <property type="evidence" value="ECO:0007669"/>
    <property type="project" value="UniProtKB-KW"/>
</dbReference>
<keyword evidence="3" id="KW-0862">Zinc</keyword>
<dbReference type="Pfam" id="PF13639">
    <property type="entry name" value="zf-RING_2"/>
    <property type="match status" value="1"/>
</dbReference>
<sequence length="153" mass="17050">MTSNSSASMNGWGPYSGARDFNRSMLIIVFILVFVIFFLLILRATSRFLYSLRTRRAQMREAMSGELKEQIEAVVPTKLLVFSQGIMGEAATSASECAICLCEFVEGDGLRVLTNCKHWFHESCVEVWLSSGGSCPTCRTSCASLAKDEREKR</sequence>
<keyword evidence="5" id="KW-1133">Transmembrane helix</keyword>
<gene>
    <name evidence="7" type="ORF">M5K25_007764</name>
</gene>
<evidence type="ECO:0000256" key="1">
    <source>
        <dbReference type="ARBA" id="ARBA00022723"/>
    </source>
</evidence>
<dbReference type="InterPro" id="IPR001841">
    <property type="entry name" value="Znf_RING"/>
</dbReference>
<organism evidence="7 8">
    <name type="scientific">Dendrobium thyrsiflorum</name>
    <name type="common">Pinecone-like raceme dendrobium</name>
    <name type="synonym">Orchid</name>
    <dbReference type="NCBI Taxonomy" id="117978"/>
    <lineage>
        <taxon>Eukaryota</taxon>
        <taxon>Viridiplantae</taxon>
        <taxon>Streptophyta</taxon>
        <taxon>Embryophyta</taxon>
        <taxon>Tracheophyta</taxon>
        <taxon>Spermatophyta</taxon>
        <taxon>Magnoliopsida</taxon>
        <taxon>Liliopsida</taxon>
        <taxon>Asparagales</taxon>
        <taxon>Orchidaceae</taxon>
        <taxon>Epidendroideae</taxon>
        <taxon>Malaxideae</taxon>
        <taxon>Dendrobiinae</taxon>
        <taxon>Dendrobium</taxon>
    </lineage>
</organism>
<dbReference type="EMBL" id="JANQDX010000006">
    <property type="protein sequence ID" value="KAL0923697.1"/>
    <property type="molecule type" value="Genomic_DNA"/>
</dbReference>
<evidence type="ECO:0000256" key="4">
    <source>
        <dbReference type="PROSITE-ProRule" id="PRU00175"/>
    </source>
</evidence>
<keyword evidence="5" id="KW-0472">Membrane</keyword>
<dbReference type="InterPro" id="IPR013083">
    <property type="entry name" value="Znf_RING/FYVE/PHD"/>
</dbReference>
<evidence type="ECO:0000313" key="7">
    <source>
        <dbReference type="EMBL" id="KAL0923697.1"/>
    </source>
</evidence>
<dbReference type="PANTHER" id="PTHR45798">
    <property type="entry name" value="RING-H2 FINGER PROTEIN ATL61-RELATED-RELATED"/>
    <property type="match status" value="1"/>
</dbReference>
<comment type="caution">
    <text evidence="7">The sequence shown here is derived from an EMBL/GenBank/DDBJ whole genome shotgun (WGS) entry which is preliminary data.</text>
</comment>
<proteinExistence type="predicted"/>
<keyword evidence="1" id="KW-0479">Metal-binding</keyword>
<keyword evidence="5" id="KW-0812">Transmembrane</keyword>
<dbReference type="SUPFAM" id="SSF57850">
    <property type="entry name" value="RING/U-box"/>
    <property type="match status" value="1"/>
</dbReference>
<evidence type="ECO:0000256" key="5">
    <source>
        <dbReference type="SAM" id="Phobius"/>
    </source>
</evidence>
<evidence type="ECO:0000313" key="8">
    <source>
        <dbReference type="Proteomes" id="UP001552299"/>
    </source>
</evidence>
<feature type="domain" description="RING-type" evidence="6">
    <location>
        <begin position="97"/>
        <end position="139"/>
    </location>
</feature>
<keyword evidence="2 4" id="KW-0863">Zinc-finger</keyword>
<accession>A0ABD0VM37</accession>
<evidence type="ECO:0000256" key="2">
    <source>
        <dbReference type="ARBA" id="ARBA00022771"/>
    </source>
</evidence>
<dbReference type="Gene3D" id="3.30.40.10">
    <property type="entry name" value="Zinc/RING finger domain, C3HC4 (zinc finger)"/>
    <property type="match status" value="1"/>
</dbReference>
<name>A0ABD0VM37_DENTH</name>
<protein>
    <recommendedName>
        <fullName evidence="6">RING-type domain-containing protein</fullName>
    </recommendedName>
</protein>